<dbReference type="RefSeq" id="XP_004343439.1">
    <property type="nucleotide sequence ID" value="XM_004343389.2"/>
</dbReference>
<keyword evidence="2" id="KW-0812">Transmembrane</keyword>
<keyword evidence="2" id="KW-1133">Transmembrane helix</keyword>
<feature type="transmembrane region" description="Helical" evidence="2">
    <location>
        <begin position="33"/>
        <end position="57"/>
    </location>
</feature>
<protein>
    <recommendedName>
        <fullName evidence="5">G-protein coupled receptors family 1 profile domain-containing protein</fullName>
    </recommendedName>
</protein>
<proteinExistence type="predicted"/>
<accession>A0A0D2X530</accession>
<evidence type="ECO:0000313" key="4">
    <source>
        <dbReference type="Proteomes" id="UP000008743"/>
    </source>
</evidence>
<dbReference type="Proteomes" id="UP000008743">
    <property type="component" value="Unassembled WGS sequence"/>
</dbReference>
<keyword evidence="4" id="KW-1185">Reference proteome</keyword>
<feature type="region of interest" description="Disordered" evidence="1">
    <location>
        <begin position="213"/>
        <end position="256"/>
    </location>
</feature>
<name>A0A0D2X530_CAPO3</name>
<evidence type="ECO:0000313" key="3">
    <source>
        <dbReference type="EMBL" id="KJE97094.1"/>
    </source>
</evidence>
<dbReference type="EMBL" id="KE346373">
    <property type="protein sequence ID" value="KJE97094.1"/>
    <property type="molecule type" value="Genomic_DNA"/>
</dbReference>
<reference evidence="4" key="1">
    <citation type="submission" date="2011-02" db="EMBL/GenBank/DDBJ databases">
        <title>The Genome Sequence of Capsaspora owczarzaki ATCC 30864.</title>
        <authorList>
            <person name="Russ C."/>
            <person name="Cuomo C."/>
            <person name="Burger G."/>
            <person name="Gray M.W."/>
            <person name="Holland P.W.H."/>
            <person name="King N."/>
            <person name="Lang F.B.F."/>
            <person name="Roger A.J."/>
            <person name="Ruiz-Trillo I."/>
            <person name="Young S.K."/>
            <person name="Zeng Q."/>
            <person name="Gargeya S."/>
            <person name="Alvarado L."/>
            <person name="Berlin A."/>
            <person name="Chapman S.B."/>
            <person name="Chen Z."/>
            <person name="Freedman E."/>
            <person name="Gellesch M."/>
            <person name="Goldberg J."/>
            <person name="Griggs A."/>
            <person name="Gujja S."/>
            <person name="Heilman E."/>
            <person name="Heiman D."/>
            <person name="Howarth C."/>
            <person name="Mehta T."/>
            <person name="Neiman D."/>
            <person name="Pearson M."/>
            <person name="Roberts A."/>
            <person name="Saif S."/>
            <person name="Shea T."/>
            <person name="Shenoy N."/>
            <person name="Sisk P."/>
            <person name="Stolte C."/>
            <person name="Sykes S."/>
            <person name="White J."/>
            <person name="Yandava C."/>
            <person name="Haas B."/>
            <person name="Nusbaum C."/>
            <person name="Birren B."/>
        </authorList>
    </citation>
    <scope>NUCLEOTIDE SEQUENCE</scope>
    <source>
        <strain evidence="4">ATCC 30864</strain>
    </source>
</reference>
<feature type="region of interest" description="Disordered" evidence="1">
    <location>
        <begin position="393"/>
        <end position="444"/>
    </location>
</feature>
<feature type="transmembrane region" description="Helical" evidence="2">
    <location>
        <begin position="315"/>
        <end position="336"/>
    </location>
</feature>
<feature type="transmembrane region" description="Helical" evidence="2">
    <location>
        <begin position="145"/>
        <end position="166"/>
    </location>
</feature>
<evidence type="ECO:0000256" key="2">
    <source>
        <dbReference type="SAM" id="Phobius"/>
    </source>
</evidence>
<gene>
    <name evidence="3" type="ORF">CAOG_007565</name>
</gene>
<organism evidence="3 4">
    <name type="scientific">Capsaspora owczarzaki (strain ATCC 30864)</name>
    <dbReference type="NCBI Taxonomy" id="595528"/>
    <lineage>
        <taxon>Eukaryota</taxon>
        <taxon>Filasterea</taxon>
        <taxon>Capsaspora</taxon>
    </lineage>
</organism>
<feature type="transmembrane region" description="Helical" evidence="2">
    <location>
        <begin position="64"/>
        <end position="85"/>
    </location>
</feature>
<evidence type="ECO:0008006" key="5">
    <source>
        <dbReference type="Google" id="ProtNLM"/>
    </source>
</evidence>
<feature type="transmembrane region" description="Helical" evidence="2">
    <location>
        <begin position="178"/>
        <end position="199"/>
    </location>
</feature>
<dbReference type="InParanoid" id="A0A0D2X530"/>
<sequence length="444" mass="48811">MGADPAPNENCSFPFSGEHCDKTFADELGGSYIAAQAIFLSANSLLVIIGCVCSYYITRKSGGFTWSVDNALVYMATVMALLGIIRCVDGNAWSDMYPMWFASLLYDVTTCLLITMWLTLVNSWATFVCKAVLSRTHNFGRIAKITFRASLVYSWITQPLSTLITYTIEFYVGKCLRYAFSTLIIAIWILLSSYFAFIIHRVLVEAQKRYGDVQNSSSSNHQHKSDSHSKEHESSSTAHKSGDNTSSKGKGRRVEGVASRRRRLAVKRIQRMNLLLILLECLGTFAVAYSLVSWVQNKYSLTPPNVIPLPQGSDIVFEFIFDIMFVIVCVAVFWFFRPTRETKASNSRAAADQDDAADVEATVEIGPPRVSSRHASGGTLSMSYVGMMSPWKGSSTLGDDSPSPARPASETTVEMGTTASTPEPSDTTVELGTASAPEIPPQED</sequence>
<feature type="compositionally biased region" description="Polar residues" evidence="1">
    <location>
        <begin position="409"/>
        <end position="430"/>
    </location>
</feature>
<feature type="transmembrane region" description="Helical" evidence="2">
    <location>
        <begin position="105"/>
        <end position="133"/>
    </location>
</feature>
<feature type="compositionally biased region" description="Basic and acidic residues" evidence="1">
    <location>
        <begin position="223"/>
        <end position="234"/>
    </location>
</feature>
<keyword evidence="2" id="KW-0472">Membrane</keyword>
<feature type="transmembrane region" description="Helical" evidence="2">
    <location>
        <begin position="272"/>
        <end position="295"/>
    </location>
</feature>
<dbReference type="PhylomeDB" id="A0A0D2X530"/>
<dbReference type="AlphaFoldDB" id="A0A0D2X530"/>
<evidence type="ECO:0000256" key="1">
    <source>
        <dbReference type="SAM" id="MobiDB-lite"/>
    </source>
</evidence>